<dbReference type="Pfam" id="PF07366">
    <property type="entry name" value="SnoaL"/>
    <property type="match status" value="1"/>
</dbReference>
<dbReference type="RefSeq" id="WP_260592693.1">
    <property type="nucleotide sequence ID" value="NZ_CP104003.1"/>
</dbReference>
<dbReference type="GeneID" id="74944029"/>
<dbReference type="InterPro" id="IPR032710">
    <property type="entry name" value="NTF2-like_dom_sf"/>
</dbReference>
<dbReference type="InterPro" id="IPR009959">
    <property type="entry name" value="Cyclase_SnoaL-like"/>
</dbReference>
<reference evidence="1" key="1">
    <citation type="submission" date="2022-09" db="EMBL/GenBank/DDBJ databases">
        <title>Diverse halophilic archaea isolated from saline environments.</title>
        <authorList>
            <person name="Cui H.-L."/>
        </authorList>
    </citation>
    <scope>NUCLEOTIDE SEQUENCE</scope>
    <source>
        <strain evidence="1">ZS-35-S2</strain>
    </source>
</reference>
<dbReference type="Proteomes" id="UP001057580">
    <property type="component" value="Chromosome"/>
</dbReference>
<dbReference type="Gene3D" id="3.10.450.50">
    <property type="match status" value="1"/>
</dbReference>
<evidence type="ECO:0000313" key="2">
    <source>
        <dbReference type="Proteomes" id="UP001057580"/>
    </source>
</evidence>
<dbReference type="AlphaFoldDB" id="A0A9E7R125"/>
<name>A0A9E7R125_9EURY</name>
<dbReference type="KEGG" id="ssai:N0B31_16365"/>
<accession>A0A9E7R125</accession>
<dbReference type="SUPFAM" id="SSF54427">
    <property type="entry name" value="NTF2-like"/>
    <property type="match status" value="1"/>
</dbReference>
<proteinExistence type="predicted"/>
<sequence length="145" mass="15923">MSETELETNEEIARAYPERVANERALDLLDELLTEDFVEHGPLGDENGIPEARAGMEQLLGAFPDFTATVEDLVASGDTVAMRVTLRGTHEGPFAGIEATGNTIEVQNMVFSRIEGGRIAERWVVPDTLSMLQQLGVVDFEFQTP</sequence>
<evidence type="ECO:0000313" key="1">
    <source>
        <dbReference type="EMBL" id="UWM53699.1"/>
    </source>
</evidence>
<protein>
    <submittedName>
        <fullName evidence="1">Ester cyclase</fullName>
    </submittedName>
</protein>
<dbReference type="PANTHER" id="PTHR38436">
    <property type="entry name" value="POLYKETIDE CYCLASE SNOAL-LIKE DOMAIN"/>
    <property type="match status" value="1"/>
</dbReference>
<keyword evidence="2" id="KW-1185">Reference proteome</keyword>
<dbReference type="PANTHER" id="PTHR38436:SF1">
    <property type="entry name" value="ESTER CYCLASE"/>
    <property type="match status" value="1"/>
</dbReference>
<organism evidence="1 2">
    <name type="scientific">Salinirubellus salinus</name>
    <dbReference type="NCBI Taxonomy" id="1364945"/>
    <lineage>
        <taxon>Archaea</taxon>
        <taxon>Methanobacteriati</taxon>
        <taxon>Methanobacteriota</taxon>
        <taxon>Stenosarchaea group</taxon>
        <taxon>Halobacteria</taxon>
        <taxon>Halobacteriales</taxon>
        <taxon>Natronomonadaceae</taxon>
        <taxon>Salinirubellus</taxon>
    </lineage>
</organism>
<gene>
    <name evidence="1" type="ORF">N0B31_16365</name>
</gene>
<dbReference type="EMBL" id="CP104003">
    <property type="protein sequence ID" value="UWM53699.1"/>
    <property type="molecule type" value="Genomic_DNA"/>
</dbReference>
<dbReference type="GO" id="GO:0030638">
    <property type="term" value="P:polyketide metabolic process"/>
    <property type="evidence" value="ECO:0007669"/>
    <property type="project" value="InterPro"/>
</dbReference>